<comment type="subcellular location">
    <subcellularLocation>
        <location evidence="1">Cytoplasm</location>
    </subcellularLocation>
</comment>
<dbReference type="AlphaFoldDB" id="A0A081LCN5"/>
<dbReference type="InterPro" id="IPR003442">
    <property type="entry name" value="T6A_TsaE"/>
</dbReference>
<organism evidence="11 12">
    <name type="scientific">Bacillus zhangzhouensis</name>
    <dbReference type="NCBI Taxonomy" id="1178540"/>
    <lineage>
        <taxon>Bacteria</taxon>
        <taxon>Bacillati</taxon>
        <taxon>Bacillota</taxon>
        <taxon>Bacilli</taxon>
        <taxon>Bacillales</taxon>
        <taxon>Bacillaceae</taxon>
        <taxon>Bacillus</taxon>
    </lineage>
</organism>
<name>A0A081LCN5_9BACI</name>
<dbReference type="EMBL" id="JOTP01000006">
    <property type="protein sequence ID" value="KEP27011.1"/>
    <property type="molecule type" value="Genomic_DNA"/>
</dbReference>
<dbReference type="NCBIfam" id="TIGR00150">
    <property type="entry name" value="T6A_YjeE"/>
    <property type="match status" value="1"/>
</dbReference>
<evidence type="ECO:0000256" key="6">
    <source>
        <dbReference type="ARBA" id="ARBA00022723"/>
    </source>
</evidence>
<sequence>MKLTWTTKGADETKRIAAALAKLVKPGDVLTLEGDLGAGKTTFSKGFAEGLGITRIVNSPTFTIIKEYTDGRLPLYHMDVYRMEGAEEDIGLEEYFEGEGVCLVEWAHLIEPQLPSSYLKIDMLRTEREEERHLTFDAKGEHYEALCKEMKEFDHTGA</sequence>
<keyword evidence="5" id="KW-0819">tRNA processing</keyword>
<keyword evidence="6" id="KW-0479">Metal-binding</keyword>
<evidence type="ECO:0000256" key="5">
    <source>
        <dbReference type="ARBA" id="ARBA00022694"/>
    </source>
</evidence>
<comment type="similarity">
    <text evidence="2">Belongs to the TsaE family.</text>
</comment>
<proteinExistence type="inferred from homology"/>
<keyword evidence="8 11" id="KW-0067">ATP-binding</keyword>
<evidence type="ECO:0000256" key="2">
    <source>
        <dbReference type="ARBA" id="ARBA00007599"/>
    </source>
</evidence>
<dbReference type="eggNOG" id="COG0802">
    <property type="taxonomic scope" value="Bacteria"/>
</dbReference>
<keyword evidence="9" id="KW-0460">Magnesium</keyword>
<gene>
    <name evidence="11" type="ORF">BA70_17520</name>
</gene>
<comment type="caution">
    <text evidence="11">The sequence shown here is derived from an EMBL/GenBank/DDBJ whole genome shotgun (WGS) entry which is preliminary data.</text>
</comment>
<evidence type="ECO:0000313" key="12">
    <source>
        <dbReference type="Proteomes" id="UP000028091"/>
    </source>
</evidence>
<dbReference type="Pfam" id="PF02367">
    <property type="entry name" value="TsaE"/>
    <property type="match status" value="1"/>
</dbReference>
<dbReference type="GO" id="GO:0002949">
    <property type="term" value="P:tRNA threonylcarbamoyladenosine modification"/>
    <property type="evidence" value="ECO:0007669"/>
    <property type="project" value="InterPro"/>
</dbReference>
<dbReference type="SUPFAM" id="SSF52540">
    <property type="entry name" value="P-loop containing nucleoside triphosphate hydrolases"/>
    <property type="match status" value="1"/>
</dbReference>
<accession>A0A081LCN5</accession>
<dbReference type="Proteomes" id="UP000028091">
    <property type="component" value="Unassembled WGS sequence"/>
</dbReference>
<keyword evidence="12" id="KW-1185">Reference proteome</keyword>
<evidence type="ECO:0000256" key="3">
    <source>
        <dbReference type="ARBA" id="ARBA00019010"/>
    </source>
</evidence>
<evidence type="ECO:0000256" key="4">
    <source>
        <dbReference type="ARBA" id="ARBA00022490"/>
    </source>
</evidence>
<reference evidence="11 12" key="1">
    <citation type="submission" date="2012-09" db="EMBL/GenBank/DDBJ databases">
        <title>Genome Sequence of Bacillus sp. DW5-4.</title>
        <authorList>
            <person name="Lai Q."/>
            <person name="Liu Y."/>
            <person name="Shao Z."/>
        </authorList>
    </citation>
    <scope>NUCLEOTIDE SEQUENCE [LARGE SCALE GENOMIC DNA]</scope>
    <source>
        <strain evidence="11 12">DW5-4</strain>
    </source>
</reference>
<evidence type="ECO:0000256" key="10">
    <source>
        <dbReference type="ARBA" id="ARBA00032441"/>
    </source>
</evidence>
<dbReference type="FunFam" id="3.40.50.300:FF:000777">
    <property type="entry name" value="tRNA (N6-adenosine(37)-N6)-threonylcarbamoyltransferase complex ATPase TsaE"/>
    <property type="match status" value="1"/>
</dbReference>
<dbReference type="GO" id="GO:0046872">
    <property type="term" value="F:metal ion binding"/>
    <property type="evidence" value="ECO:0007669"/>
    <property type="project" value="UniProtKB-KW"/>
</dbReference>
<dbReference type="PANTHER" id="PTHR33540:SF2">
    <property type="entry name" value="TRNA THREONYLCARBAMOYLADENOSINE BIOSYNTHESIS PROTEIN TSAE"/>
    <property type="match status" value="1"/>
</dbReference>
<dbReference type="OrthoDB" id="9815896at2"/>
<dbReference type="GO" id="GO:0005737">
    <property type="term" value="C:cytoplasm"/>
    <property type="evidence" value="ECO:0007669"/>
    <property type="project" value="UniProtKB-SubCell"/>
</dbReference>
<evidence type="ECO:0000256" key="7">
    <source>
        <dbReference type="ARBA" id="ARBA00022741"/>
    </source>
</evidence>
<keyword evidence="4" id="KW-0963">Cytoplasm</keyword>
<dbReference type="PANTHER" id="PTHR33540">
    <property type="entry name" value="TRNA THREONYLCARBAMOYLADENOSINE BIOSYNTHESIS PROTEIN TSAE"/>
    <property type="match status" value="1"/>
</dbReference>
<dbReference type="InterPro" id="IPR027417">
    <property type="entry name" value="P-loop_NTPase"/>
</dbReference>
<dbReference type="GO" id="GO:0005524">
    <property type="term" value="F:ATP binding"/>
    <property type="evidence" value="ECO:0007669"/>
    <property type="project" value="UniProtKB-KW"/>
</dbReference>
<evidence type="ECO:0000256" key="8">
    <source>
        <dbReference type="ARBA" id="ARBA00022840"/>
    </source>
</evidence>
<dbReference type="Gene3D" id="3.40.50.300">
    <property type="entry name" value="P-loop containing nucleotide triphosphate hydrolases"/>
    <property type="match status" value="1"/>
</dbReference>
<protein>
    <recommendedName>
        <fullName evidence="3">tRNA threonylcarbamoyladenosine biosynthesis protein TsaE</fullName>
    </recommendedName>
    <alternativeName>
        <fullName evidence="10">t(6)A37 threonylcarbamoyladenosine biosynthesis protein TsaE</fullName>
    </alternativeName>
</protein>
<evidence type="ECO:0000256" key="1">
    <source>
        <dbReference type="ARBA" id="ARBA00004496"/>
    </source>
</evidence>
<keyword evidence="7" id="KW-0547">Nucleotide-binding</keyword>
<evidence type="ECO:0000313" key="11">
    <source>
        <dbReference type="EMBL" id="KEP27011.1"/>
    </source>
</evidence>
<dbReference type="RefSeq" id="WP_034320398.1">
    <property type="nucleotide sequence ID" value="NZ_JOTP01000006.1"/>
</dbReference>
<evidence type="ECO:0000256" key="9">
    <source>
        <dbReference type="ARBA" id="ARBA00022842"/>
    </source>
</evidence>